<accession>A0A443SQV7</accession>
<name>A0A443SQV7_9ACAR</name>
<dbReference type="AlphaFoldDB" id="A0A443SQV7"/>
<organism evidence="2 3">
    <name type="scientific">Leptotrombidium deliense</name>
    <dbReference type="NCBI Taxonomy" id="299467"/>
    <lineage>
        <taxon>Eukaryota</taxon>
        <taxon>Metazoa</taxon>
        <taxon>Ecdysozoa</taxon>
        <taxon>Arthropoda</taxon>
        <taxon>Chelicerata</taxon>
        <taxon>Arachnida</taxon>
        <taxon>Acari</taxon>
        <taxon>Acariformes</taxon>
        <taxon>Trombidiformes</taxon>
        <taxon>Prostigmata</taxon>
        <taxon>Anystina</taxon>
        <taxon>Parasitengona</taxon>
        <taxon>Trombiculoidea</taxon>
        <taxon>Trombiculidae</taxon>
        <taxon>Leptotrombidium</taxon>
    </lineage>
</organism>
<feature type="region of interest" description="Disordered" evidence="1">
    <location>
        <begin position="287"/>
        <end position="322"/>
    </location>
</feature>
<evidence type="ECO:0000313" key="2">
    <source>
        <dbReference type="EMBL" id="RWS29908.1"/>
    </source>
</evidence>
<reference evidence="2 3" key="1">
    <citation type="journal article" date="2018" name="Gigascience">
        <title>Genomes of trombidid mites reveal novel predicted allergens and laterally-transferred genes associated with secondary metabolism.</title>
        <authorList>
            <person name="Dong X."/>
            <person name="Chaisiri K."/>
            <person name="Xia D."/>
            <person name="Armstrong S.D."/>
            <person name="Fang Y."/>
            <person name="Donnelly M.J."/>
            <person name="Kadowaki T."/>
            <person name="McGarry J.W."/>
            <person name="Darby A.C."/>
            <person name="Makepeace B.L."/>
        </authorList>
    </citation>
    <scope>NUCLEOTIDE SEQUENCE [LARGE SCALE GENOMIC DNA]</scope>
    <source>
        <strain evidence="2">UoL-UT</strain>
    </source>
</reference>
<dbReference type="VEuPathDB" id="VectorBase:LDEU002137"/>
<comment type="caution">
    <text evidence="2">The sequence shown here is derived from an EMBL/GenBank/DDBJ whole genome shotgun (WGS) entry which is preliminary data.</text>
</comment>
<evidence type="ECO:0000256" key="1">
    <source>
        <dbReference type="SAM" id="MobiDB-lite"/>
    </source>
</evidence>
<feature type="compositionally biased region" description="Low complexity" evidence="1">
    <location>
        <begin position="293"/>
        <end position="305"/>
    </location>
</feature>
<keyword evidence="3" id="KW-1185">Reference proteome</keyword>
<protein>
    <submittedName>
        <fullName evidence="2">Uncharacterized protein</fullName>
    </submittedName>
</protein>
<evidence type="ECO:0000313" key="3">
    <source>
        <dbReference type="Proteomes" id="UP000288716"/>
    </source>
</evidence>
<gene>
    <name evidence="2" type="ORF">B4U80_03797</name>
</gene>
<sequence length="369" mass="40416">MTASKSATEIRCSSIAVDTSCSAISDLAKLGSLHPDGVQLQSPPWLPRTCRSGSAGSSLLAVPSEKYGSRRYSSGVSGFNKFSHEILFEEEVDVIKNCGAFSSAVLGLMKSFSTSDISTVDPFNETPLRSTYSEIALFGGILWNAKLELPTIRRLDAHSRSCSTWVAVGEPISSTSQLPSPQTHTVGSDSVTGHISPLITPTDLLQSVNKKVRQMYIKRRLLSTYRALERLSRSQLDLNNVVKGELDLFVSSQSPFNNKSKAAMDTNVTVDVENADTAQNRSAAQLHVSVGESNTSSSNNNTNSKSSKRNKSSHRLSNPLDLHHFQPDLSSLSIRDVDLQKGKPLTKYERNIMIFNWLQNLDQTDCKCE</sequence>
<proteinExistence type="predicted"/>
<dbReference type="Proteomes" id="UP000288716">
    <property type="component" value="Unassembled WGS sequence"/>
</dbReference>
<dbReference type="EMBL" id="NCKV01000720">
    <property type="protein sequence ID" value="RWS29908.1"/>
    <property type="molecule type" value="Genomic_DNA"/>
</dbReference>
<dbReference type="OrthoDB" id="6130045at2759"/>